<dbReference type="InterPro" id="IPR036628">
    <property type="entry name" value="Clp_N_dom_sf"/>
</dbReference>
<dbReference type="InterPro" id="IPR044217">
    <property type="entry name" value="CLPT1/2"/>
</dbReference>
<reference evidence="3 4" key="1">
    <citation type="submission" date="2023-02" db="EMBL/GenBank/DDBJ databases">
        <title>Dictyobacter halimunensis sp. nov., a new member of the class Ktedonobacteria from forest soil in a geothermal area.</title>
        <authorList>
            <person name="Rachmania M.K."/>
            <person name="Ningsih F."/>
            <person name="Sakai Y."/>
            <person name="Yabe S."/>
            <person name="Yokota A."/>
            <person name="Sjamsuridzal W."/>
        </authorList>
    </citation>
    <scope>NUCLEOTIDE SEQUENCE [LARGE SCALE GENOMIC DNA]</scope>
    <source>
        <strain evidence="3 4">S3.2.2.5</strain>
    </source>
</reference>
<name>A0ABQ6G876_9CHLR</name>
<evidence type="ECO:0000313" key="3">
    <source>
        <dbReference type="EMBL" id="GLV61050.1"/>
    </source>
</evidence>
<dbReference type="EMBL" id="BSRI01000002">
    <property type="protein sequence ID" value="GLV61050.1"/>
    <property type="molecule type" value="Genomic_DNA"/>
</dbReference>
<feature type="domain" description="Clp R" evidence="2">
    <location>
        <begin position="314"/>
        <end position="578"/>
    </location>
</feature>
<keyword evidence="4" id="KW-1185">Reference proteome</keyword>
<dbReference type="Proteomes" id="UP001344906">
    <property type="component" value="Unassembled WGS sequence"/>
</dbReference>
<dbReference type="PANTHER" id="PTHR47016">
    <property type="entry name" value="ATP-DEPENDENT CLP PROTEASE ATP-BINDING SUBUNIT CLPT1, CHLOROPLASTIC"/>
    <property type="match status" value="1"/>
</dbReference>
<evidence type="ECO:0000313" key="4">
    <source>
        <dbReference type="Proteomes" id="UP001344906"/>
    </source>
</evidence>
<organism evidence="3 4">
    <name type="scientific">Dictyobacter halimunensis</name>
    <dbReference type="NCBI Taxonomy" id="3026934"/>
    <lineage>
        <taxon>Bacteria</taxon>
        <taxon>Bacillati</taxon>
        <taxon>Chloroflexota</taxon>
        <taxon>Ktedonobacteria</taxon>
        <taxon>Ktedonobacterales</taxon>
        <taxon>Dictyobacteraceae</taxon>
        <taxon>Dictyobacter</taxon>
    </lineage>
</organism>
<accession>A0ABQ6G876</accession>
<gene>
    <name evidence="3" type="ORF">KDH_78670</name>
</gene>
<comment type="caution">
    <text evidence="3">The sequence shown here is derived from an EMBL/GenBank/DDBJ whole genome shotgun (WGS) entry which is preliminary data.</text>
</comment>
<dbReference type="Gene3D" id="1.10.1780.10">
    <property type="entry name" value="Clp, N-terminal domain"/>
    <property type="match status" value="4"/>
</dbReference>
<keyword evidence="1" id="KW-0677">Repeat</keyword>
<evidence type="ECO:0000256" key="1">
    <source>
        <dbReference type="PROSITE-ProRule" id="PRU01251"/>
    </source>
</evidence>
<protein>
    <recommendedName>
        <fullName evidence="2">Clp R domain-containing protein</fullName>
    </recommendedName>
</protein>
<dbReference type="SUPFAM" id="SSF81923">
    <property type="entry name" value="Double Clp-N motif"/>
    <property type="match status" value="3"/>
</dbReference>
<feature type="domain" description="Clp R" evidence="2">
    <location>
        <begin position="9"/>
        <end position="310"/>
    </location>
</feature>
<dbReference type="PANTHER" id="PTHR47016:SF5">
    <property type="entry name" value="CLP DOMAIN SUPERFAMILY PROTEIN"/>
    <property type="match status" value="1"/>
</dbReference>
<dbReference type="PROSITE" id="PS51903">
    <property type="entry name" value="CLP_R"/>
    <property type="match status" value="2"/>
</dbReference>
<proteinExistence type="predicted"/>
<evidence type="ECO:0000259" key="2">
    <source>
        <dbReference type="PROSITE" id="PS51903"/>
    </source>
</evidence>
<dbReference type="InterPro" id="IPR004176">
    <property type="entry name" value="Clp_R_N"/>
</dbReference>
<sequence length="583" mass="63240">MRMENEDSFERFSEQARQVLKLAEEEARSFQHGEIGTEHMLLGVLREGESGAAGALEALGVTLERLWKAVEEVKGRGSAPVDGEIGFSAHAEMALELAMKAGERQFPARGDKTSRPLMGSIHLSEDEAAKMVQDGKLTPHMEALGITLEQVRRGIQEAQGRGVQLLFDQRAPINTPTAEAERRRHPLFRVSTEHLLRGVLRVAEGTGTTILRGWGVASISEVSALMFANHGTLPLTYREYELHFTGLAGRAWSLAHEEACRLGDSYVGGTHLLLGLLEVGTGIAATALSEQGINLASLREQIKPGYNAGDWDQPQSIKLQPRLKNVIELAANEARRRHQSFVNTGHLLLALVRKQDDHGYEAGLLKSQGADMERLRATLRRRLAEHNALTEEEAESVDDGGGDAAVYAAGASVDVIENGLQSRELDKMLLALYPFTIEARFVLEHARLSATNREQPVGPEDLLAGLAYLGISKDTRMSKILADTGVQFGNVQKVLKDRPGQQGKAAAPILVHSALGRACILLAADEAERRDGPGSPIKSEHLLLGLLREEKGVIADLLTELGTSVEALRARAEAMAANGPTSN</sequence>
<dbReference type="Pfam" id="PF02861">
    <property type="entry name" value="Clp_N"/>
    <property type="match status" value="3"/>
</dbReference>